<sequence>MTKHLGADGISYDEGLRSVTCAVVVAQHLLAKIILQVAPDSVDMIGVVLRIVILGDETVALDTVVVTLARVGGSCPDKTGFGQICVPDPAHLRF</sequence>
<proteinExistence type="predicted"/>
<evidence type="ECO:0000313" key="1">
    <source>
        <dbReference type="EMBL" id="SVD03092.1"/>
    </source>
</evidence>
<gene>
    <name evidence="1" type="ORF">METZ01_LOCUS355946</name>
</gene>
<name>A0A382S0J7_9ZZZZ</name>
<protein>
    <submittedName>
        <fullName evidence="1">Uncharacterized protein</fullName>
    </submittedName>
</protein>
<feature type="non-terminal residue" evidence="1">
    <location>
        <position position="94"/>
    </location>
</feature>
<dbReference type="AlphaFoldDB" id="A0A382S0J7"/>
<accession>A0A382S0J7</accession>
<reference evidence="1" key="1">
    <citation type="submission" date="2018-05" db="EMBL/GenBank/DDBJ databases">
        <authorList>
            <person name="Lanie J.A."/>
            <person name="Ng W.-L."/>
            <person name="Kazmierczak K.M."/>
            <person name="Andrzejewski T.M."/>
            <person name="Davidsen T.M."/>
            <person name="Wayne K.J."/>
            <person name="Tettelin H."/>
            <person name="Glass J.I."/>
            <person name="Rusch D."/>
            <person name="Podicherti R."/>
            <person name="Tsui H.-C.T."/>
            <person name="Winkler M.E."/>
        </authorList>
    </citation>
    <scope>NUCLEOTIDE SEQUENCE</scope>
</reference>
<organism evidence="1">
    <name type="scientific">marine metagenome</name>
    <dbReference type="NCBI Taxonomy" id="408172"/>
    <lineage>
        <taxon>unclassified sequences</taxon>
        <taxon>metagenomes</taxon>
        <taxon>ecological metagenomes</taxon>
    </lineage>
</organism>
<dbReference type="EMBL" id="UINC01125334">
    <property type="protein sequence ID" value="SVD03092.1"/>
    <property type="molecule type" value="Genomic_DNA"/>
</dbReference>